<dbReference type="CDD" id="cd02440">
    <property type="entry name" value="AdoMet_MTases"/>
    <property type="match status" value="1"/>
</dbReference>
<comment type="caution">
    <text evidence="2">The sequence shown here is derived from an EMBL/GenBank/DDBJ whole genome shotgun (WGS) entry which is preliminary data.</text>
</comment>
<reference evidence="2 3" key="1">
    <citation type="journal article" date="2016" name="Nat. Commun.">
        <title>Thousands of microbial genomes shed light on interconnected biogeochemical processes in an aquifer system.</title>
        <authorList>
            <person name="Anantharaman K."/>
            <person name="Brown C.T."/>
            <person name="Hug L.A."/>
            <person name="Sharon I."/>
            <person name="Castelle C.J."/>
            <person name="Probst A.J."/>
            <person name="Thomas B.C."/>
            <person name="Singh A."/>
            <person name="Wilkins M.J."/>
            <person name="Karaoz U."/>
            <person name="Brodie E.L."/>
            <person name="Williams K.H."/>
            <person name="Hubbard S.S."/>
            <person name="Banfield J.F."/>
        </authorList>
    </citation>
    <scope>NUCLEOTIDE SEQUENCE [LARGE SCALE GENOMIC DNA]</scope>
</reference>
<dbReference type="EMBL" id="MEWS01000010">
    <property type="protein sequence ID" value="OGC82702.1"/>
    <property type="molecule type" value="Genomic_DNA"/>
</dbReference>
<name>A0A1F4XLS3_9BACT</name>
<dbReference type="InterPro" id="IPR029063">
    <property type="entry name" value="SAM-dependent_MTases_sf"/>
</dbReference>
<evidence type="ECO:0000313" key="3">
    <source>
        <dbReference type="Proteomes" id="UP000177521"/>
    </source>
</evidence>
<dbReference type="InterPro" id="IPR013217">
    <property type="entry name" value="Methyltransf_12"/>
</dbReference>
<evidence type="ECO:0000259" key="1">
    <source>
        <dbReference type="Pfam" id="PF08242"/>
    </source>
</evidence>
<proteinExistence type="predicted"/>
<dbReference type="Gene3D" id="3.40.50.150">
    <property type="entry name" value="Vaccinia Virus protein VP39"/>
    <property type="match status" value="1"/>
</dbReference>
<gene>
    <name evidence="2" type="ORF">A2788_02425</name>
</gene>
<dbReference type="Proteomes" id="UP000177521">
    <property type="component" value="Unassembled WGS sequence"/>
</dbReference>
<sequence length="187" mass="21018">MAKTAFFRNFLQHPIQVGALAPSSNALVNKLLSPIDWTKIRTVVECGPGNGAITRGVMKRLSPEGKFLGIEINPQFVYQLKAEFGQQPNFSIIQASAIDVEQLSKDHFGTEEGIDLIVTSLPFSPLPLAIRKELIRNAGRSLKKDGVLLAYQYARHLEPILKENFRVVKRSFVLRNFPPAFTYYCQK</sequence>
<accession>A0A1F4XLS3</accession>
<protein>
    <recommendedName>
        <fullName evidence="1">Methyltransferase type 12 domain-containing protein</fullName>
    </recommendedName>
</protein>
<dbReference type="Pfam" id="PF08242">
    <property type="entry name" value="Methyltransf_12"/>
    <property type="match status" value="1"/>
</dbReference>
<dbReference type="SUPFAM" id="SSF53335">
    <property type="entry name" value="S-adenosyl-L-methionine-dependent methyltransferases"/>
    <property type="match status" value="1"/>
</dbReference>
<evidence type="ECO:0000313" key="2">
    <source>
        <dbReference type="EMBL" id="OGC82702.1"/>
    </source>
</evidence>
<feature type="domain" description="Methyltransferase type 12" evidence="1">
    <location>
        <begin position="45"/>
        <end position="148"/>
    </location>
</feature>
<organism evidence="2 3">
    <name type="scientific">Candidatus Abawacabacteria bacterium RIFCSPHIGHO2_01_FULL_46_8</name>
    <dbReference type="NCBI Taxonomy" id="1817815"/>
    <lineage>
        <taxon>Bacteria</taxon>
        <taxon>Candidatus Abawacaibacteriota</taxon>
    </lineage>
</organism>
<dbReference type="AlphaFoldDB" id="A0A1F4XLS3"/>